<name>A0AAD7DQ30_MYCRO</name>
<dbReference type="Pfam" id="PF13520">
    <property type="entry name" value="AA_permease_2"/>
    <property type="match status" value="1"/>
</dbReference>
<keyword evidence="4 6" id="KW-1133">Transmembrane helix</keyword>
<evidence type="ECO:0000256" key="3">
    <source>
        <dbReference type="ARBA" id="ARBA00022692"/>
    </source>
</evidence>
<evidence type="ECO:0008006" key="10">
    <source>
        <dbReference type="Google" id="ProtNLM"/>
    </source>
</evidence>
<evidence type="ECO:0000256" key="1">
    <source>
        <dbReference type="ARBA" id="ARBA00004141"/>
    </source>
</evidence>
<proteinExistence type="predicted"/>
<dbReference type="PANTHER" id="PTHR45649">
    <property type="entry name" value="AMINO-ACID PERMEASE BAT1"/>
    <property type="match status" value="1"/>
</dbReference>
<evidence type="ECO:0000256" key="7">
    <source>
        <dbReference type="SAM" id="SignalP"/>
    </source>
</evidence>
<keyword evidence="7" id="KW-0732">Signal</keyword>
<feature type="transmembrane region" description="Helical" evidence="6">
    <location>
        <begin position="146"/>
        <end position="163"/>
    </location>
</feature>
<dbReference type="AlphaFoldDB" id="A0AAD7DQ30"/>
<sequence>NSFGKRGMLAIWSFIFIALVLTFNSQLTSSSRQTFAFSRDGALPFSRFLYKINSVTGTPVRCVWFSATCAALLGLIIFAGCCRCTFHARRRRAIFLGGQPFKKGPFHLGVFSKPVAIIAVLWMWFMAVVLMFPSAPNPSAETMNDTVVVMGGVLFLAAVYYLFPNYGGRHWFQGPVSNAQLDQDETCDLTSMEKNSPI</sequence>
<keyword evidence="3 6" id="KW-0812">Transmembrane</keyword>
<accession>A0AAD7DQ30</accession>
<protein>
    <recommendedName>
        <fullName evidence="10">Amino acid transporter</fullName>
    </recommendedName>
</protein>
<evidence type="ECO:0000313" key="9">
    <source>
        <dbReference type="Proteomes" id="UP001221757"/>
    </source>
</evidence>
<dbReference type="Gene3D" id="1.20.1740.10">
    <property type="entry name" value="Amino acid/polyamine transporter I"/>
    <property type="match status" value="1"/>
</dbReference>
<feature type="transmembrane region" description="Helical" evidence="6">
    <location>
        <begin position="106"/>
        <end position="126"/>
    </location>
</feature>
<keyword evidence="5 6" id="KW-0472">Membrane</keyword>
<feature type="non-terminal residue" evidence="8">
    <location>
        <position position="198"/>
    </location>
</feature>
<organism evidence="8 9">
    <name type="scientific">Mycena rosella</name>
    <name type="common">Pink bonnet</name>
    <name type="synonym">Agaricus rosellus</name>
    <dbReference type="NCBI Taxonomy" id="1033263"/>
    <lineage>
        <taxon>Eukaryota</taxon>
        <taxon>Fungi</taxon>
        <taxon>Dikarya</taxon>
        <taxon>Basidiomycota</taxon>
        <taxon>Agaricomycotina</taxon>
        <taxon>Agaricomycetes</taxon>
        <taxon>Agaricomycetidae</taxon>
        <taxon>Agaricales</taxon>
        <taxon>Marasmiineae</taxon>
        <taxon>Mycenaceae</taxon>
        <taxon>Mycena</taxon>
    </lineage>
</organism>
<feature type="signal peptide" evidence="7">
    <location>
        <begin position="1"/>
        <end position="22"/>
    </location>
</feature>
<reference evidence="8" key="1">
    <citation type="submission" date="2023-03" db="EMBL/GenBank/DDBJ databases">
        <title>Massive genome expansion in bonnet fungi (Mycena s.s.) driven by repeated elements and novel gene families across ecological guilds.</title>
        <authorList>
            <consortium name="Lawrence Berkeley National Laboratory"/>
            <person name="Harder C.B."/>
            <person name="Miyauchi S."/>
            <person name="Viragh M."/>
            <person name="Kuo A."/>
            <person name="Thoen E."/>
            <person name="Andreopoulos B."/>
            <person name="Lu D."/>
            <person name="Skrede I."/>
            <person name="Drula E."/>
            <person name="Henrissat B."/>
            <person name="Morin E."/>
            <person name="Kohler A."/>
            <person name="Barry K."/>
            <person name="LaButti K."/>
            <person name="Morin E."/>
            <person name="Salamov A."/>
            <person name="Lipzen A."/>
            <person name="Mereny Z."/>
            <person name="Hegedus B."/>
            <person name="Baldrian P."/>
            <person name="Stursova M."/>
            <person name="Weitz H."/>
            <person name="Taylor A."/>
            <person name="Grigoriev I.V."/>
            <person name="Nagy L.G."/>
            <person name="Martin F."/>
            <person name="Kauserud H."/>
        </authorList>
    </citation>
    <scope>NUCLEOTIDE SEQUENCE</scope>
    <source>
        <strain evidence="8">CBHHK067</strain>
    </source>
</reference>
<evidence type="ECO:0000256" key="6">
    <source>
        <dbReference type="SAM" id="Phobius"/>
    </source>
</evidence>
<gene>
    <name evidence="8" type="ORF">B0H17DRAFT_928678</name>
</gene>
<keyword evidence="9" id="KW-1185">Reference proteome</keyword>
<feature type="transmembrane region" description="Helical" evidence="6">
    <location>
        <begin position="62"/>
        <end position="86"/>
    </location>
</feature>
<evidence type="ECO:0000256" key="5">
    <source>
        <dbReference type="ARBA" id="ARBA00023136"/>
    </source>
</evidence>
<evidence type="ECO:0000256" key="4">
    <source>
        <dbReference type="ARBA" id="ARBA00022989"/>
    </source>
</evidence>
<dbReference type="PANTHER" id="PTHR45649:SF6">
    <property type="entry name" value="GABA-SPECIFIC PERMEASE"/>
    <property type="match status" value="1"/>
</dbReference>
<dbReference type="InterPro" id="IPR002293">
    <property type="entry name" value="AA/rel_permease1"/>
</dbReference>
<dbReference type="GO" id="GO:0022857">
    <property type="term" value="F:transmembrane transporter activity"/>
    <property type="evidence" value="ECO:0007669"/>
    <property type="project" value="InterPro"/>
</dbReference>
<comment type="caution">
    <text evidence="8">The sequence shown here is derived from an EMBL/GenBank/DDBJ whole genome shotgun (WGS) entry which is preliminary data.</text>
</comment>
<evidence type="ECO:0000256" key="2">
    <source>
        <dbReference type="ARBA" id="ARBA00022448"/>
    </source>
</evidence>
<feature type="chain" id="PRO_5041906202" description="Amino acid transporter" evidence="7">
    <location>
        <begin position="23"/>
        <end position="198"/>
    </location>
</feature>
<keyword evidence="2" id="KW-0813">Transport</keyword>
<dbReference type="EMBL" id="JARKIE010000032">
    <property type="protein sequence ID" value="KAJ7697014.1"/>
    <property type="molecule type" value="Genomic_DNA"/>
</dbReference>
<dbReference type="Proteomes" id="UP001221757">
    <property type="component" value="Unassembled WGS sequence"/>
</dbReference>
<dbReference type="GO" id="GO:0016020">
    <property type="term" value="C:membrane"/>
    <property type="evidence" value="ECO:0007669"/>
    <property type="project" value="UniProtKB-SubCell"/>
</dbReference>
<comment type="subcellular location">
    <subcellularLocation>
        <location evidence="1">Membrane</location>
        <topology evidence="1">Multi-pass membrane protein</topology>
    </subcellularLocation>
</comment>
<evidence type="ECO:0000313" key="8">
    <source>
        <dbReference type="EMBL" id="KAJ7697014.1"/>
    </source>
</evidence>